<dbReference type="AlphaFoldDB" id="A0A381PJF0"/>
<dbReference type="EMBL" id="UINC01001004">
    <property type="protein sequence ID" value="SUZ67152.1"/>
    <property type="molecule type" value="Genomic_DNA"/>
</dbReference>
<name>A0A381PJF0_9ZZZZ</name>
<sequence>MQQHRVIDEVFRNVKICRKGRNVSDVNTICH</sequence>
<proteinExistence type="predicted"/>
<protein>
    <submittedName>
        <fullName evidence="1">Uncharacterized protein</fullName>
    </submittedName>
</protein>
<gene>
    <name evidence="1" type="ORF">METZ01_LOCUS20006</name>
</gene>
<organism evidence="1">
    <name type="scientific">marine metagenome</name>
    <dbReference type="NCBI Taxonomy" id="408172"/>
    <lineage>
        <taxon>unclassified sequences</taxon>
        <taxon>metagenomes</taxon>
        <taxon>ecological metagenomes</taxon>
    </lineage>
</organism>
<evidence type="ECO:0000313" key="1">
    <source>
        <dbReference type="EMBL" id="SUZ67152.1"/>
    </source>
</evidence>
<accession>A0A381PJF0</accession>
<reference evidence="1" key="1">
    <citation type="submission" date="2018-05" db="EMBL/GenBank/DDBJ databases">
        <authorList>
            <person name="Lanie J.A."/>
            <person name="Ng W.-L."/>
            <person name="Kazmierczak K.M."/>
            <person name="Andrzejewski T.M."/>
            <person name="Davidsen T.M."/>
            <person name="Wayne K.J."/>
            <person name="Tettelin H."/>
            <person name="Glass J.I."/>
            <person name="Rusch D."/>
            <person name="Podicherti R."/>
            <person name="Tsui H.-C.T."/>
            <person name="Winkler M.E."/>
        </authorList>
    </citation>
    <scope>NUCLEOTIDE SEQUENCE</scope>
</reference>